<accession>A0ABS6T659</accession>
<sequence>MMPRSVFLPLGTHELHVTEWGDVSNPAFVMWHGLARNGRDFDELARAFASEYFVICPDTIGRGLSSWAVDPDREYTLPNYARLAGAMLDHYGKNDAIWLGTSMGGQIGMTLAAATDRVSALIINDIGPMVPDAALDRIVTYSSELPVFSRVSEAEAWLREVYTPFGPADDPFWARMAEASVRRCADGQLTLHYDPRIIDVLNADRESTDLWDIYDSLQVSTHVLRGRSSDLLTEDIASEMLTRGPRPEITVFDEAGHAPSLTRASDAALISNIVSQLAG</sequence>
<evidence type="ECO:0000313" key="2">
    <source>
        <dbReference type="EMBL" id="MBV7380639.1"/>
    </source>
</evidence>
<protein>
    <submittedName>
        <fullName evidence="2">Alpha/beta hydrolase</fullName>
    </submittedName>
</protein>
<feature type="domain" description="AB hydrolase-1" evidence="1">
    <location>
        <begin position="26"/>
        <end position="135"/>
    </location>
</feature>
<reference evidence="2 3" key="1">
    <citation type="submission" date="2021-05" db="EMBL/GenBank/DDBJ databases">
        <title>Culturable bacteria isolated from Daya Bay.</title>
        <authorList>
            <person name="Zheng W."/>
            <person name="Yu S."/>
            <person name="Huang Y."/>
        </authorList>
    </citation>
    <scope>NUCLEOTIDE SEQUENCE [LARGE SCALE GENOMIC DNA]</scope>
    <source>
        <strain evidence="2 3">DP4N28-5</strain>
    </source>
</reference>
<keyword evidence="3" id="KW-1185">Reference proteome</keyword>
<gene>
    <name evidence="2" type="ORF">KJP28_17065</name>
</gene>
<dbReference type="InterPro" id="IPR000073">
    <property type="entry name" value="AB_hydrolase_1"/>
</dbReference>
<dbReference type="GO" id="GO:0016787">
    <property type="term" value="F:hydrolase activity"/>
    <property type="evidence" value="ECO:0007669"/>
    <property type="project" value="UniProtKB-KW"/>
</dbReference>
<comment type="caution">
    <text evidence="2">The sequence shown here is derived from an EMBL/GenBank/DDBJ whole genome shotgun (WGS) entry which is preliminary data.</text>
</comment>
<proteinExistence type="predicted"/>
<organism evidence="2 3">
    <name type="scientific">Maritimibacter dapengensis</name>
    <dbReference type="NCBI Taxonomy" id="2836868"/>
    <lineage>
        <taxon>Bacteria</taxon>
        <taxon>Pseudomonadati</taxon>
        <taxon>Pseudomonadota</taxon>
        <taxon>Alphaproteobacteria</taxon>
        <taxon>Rhodobacterales</taxon>
        <taxon>Roseobacteraceae</taxon>
        <taxon>Maritimibacter</taxon>
    </lineage>
</organism>
<dbReference type="PANTHER" id="PTHR43194:SF2">
    <property type="entry name" value="PEROXISOMAL MEMBRANE PROTEIN LPX1"/>
    <property type="match status" value="1"/>
</dbReference>
<dbReference type="PANTHER" id="PTHR43194">
    <property type="entry name" value="HYDROLASE ALPHA/BETA FOLD FAMILY"/>
    <property type="match status" value="1"/>
</dbReference>
<name>A0ABS6T659_9RHOB</name>
<dbReference type="Proteomes" id="UP000756530">
    <property type="component" value="Unassembled WGS sequence"/>
</dbReference>
<evidence type="ECO:0000259" key="1">
    <source>
        <dbReference type="Pfam" id="PF00561"/>
    </source>
</evidence>
<keyword evidence="2" id="KW-0378">Hydrolase</keyword>
<evidence type="ECO:0000313" key="3">
    <source>
        <dbReference type="Proteomes" id="UP000756530"/>
    </source>
</evidence>
<dbReference type="InterPro" id="IPR050228">
    <property type="entry name" value="Carboxylesterase_BioH"/>
</dbReference>
<dbReference type="Pfam" id="PF00561">
    <property type="entry name" value="Abhydrolase_1"/>
    <property type="match status" value="1"/>
</dbReference>
<dbReference type="EMBL" id="JAHUZE010000004">
    <property type="protein sequence ID" value="MBV7380639.1"/>
    <property type="molecule type" value="Genomic_DNA"/>
</dbReference>